<gene>
    <name evidence="1" type="ORF">E2986_11977</name>
</gene>
<proteinExistence type="predicted"/>
<dbReference type="AlphaFoldDB" id="A0A833RL31"/>
<protein>
    <submittedName>
        <fullName evidence="1">Uncharacterized protein</fullName>
    </submittedName>
</protein>
<reference evidence="1" key="1">
    <citation type="submission" date="2019-11" db="EMBL/GenBank/DDBJ databases">
        <title>The nuclear and mitochondrial genomes of Frieseomelitta varia - a highly eusocial stingless bee (Meliponini) with a permanently sterile worker caste.</title>
        <authorList>
            <person name="Freitas F.C.P."/>
            <person name="Lourenco A.P."/>
            <person name="Nunes F.M.F."/>
            <person name="Paschoal A.R."/>
            <person name="Abreu F.C.P."/>
            <person name="Barbin F.O."/>
            <person name="Bataglia L."/>
            <person name="Cardoso-Junior C.A.M."/>
            <person name="Cervoni M.S."/>
            <person name="Silva S.R."/>
            <person name="Dalarmi F."/>
            <person name="Del Lama M.A."/>
            <person name="Depintor T.S."/>
            <person name="Ferreira K.M."/>
            <person name="Goria P.S."/>
            <person name="Jaskot M.C."/>
            <person name="Lago D.C."/>
            <person name="Luna-Lucena D."/>
            <person name="Moda L.M."/>
            <person name="Nascimento L."/>
            <person name="Pedrino M."/>
            <person name="Rabico F.O."/>
            <person name="Sanches F.C."/>
            <person name="Santos D.E."/>
            <person name="Santos C.G."/>
            <person name="Vieira J."/>
            <person name="Lopes T.F."/>
            <person name="Barchuk A.R."/>
            <person name="Hartfelder K."/>
            <person name="Simoes Z.L.P."/>
            <person name="Bitondi M.M.G."/>
            <person name="Pinheiro D.G."/>
        </authorList>
    </citation>
    <scope>NUCLEOTIDE SEQUENCE</scope>
    <source>
        <strain evidence="1">USP_RPSP 00005682</strain>
        <tissue evidence="1">Whole individual</tissue>
    </source>
</reference>
<dbReference type="Proteomes" id="UP000655588">
    <property type="component" value="Unassembled WGS sequence"/>
</dbReference>
<accession>A0A833RL31</accession>
<sequence length="65" mass="7484">MIEVARNDRQIENWPSPYSSDMTEYRERDFQSLVRHSCKTKRVTLKIAKAIVIGDVSVGKSSLIE</sequence>
<name>A0A833RL31_9HYME</name>
<keyword evidence="2" id="KW-1185">Reference proteome</keyword>
<comment type="caution">
    <text evidence="1">The sequence shown here is derived from an EMBL/GenBank/DDBJ whole genome shotgun (WGS) entry which is preliminary data.</text>
</comment>
<evidence type="ECO:0000313" key="2">
    <source>
        <dbReference type="Proteomes" id="UP000655588"/>
    </source>
</evidence>
<organism evidence="1 2">
    <name type="scientific">Frieseomelitta varia</name>
    <dbReference type="NCBI Taxonomy" id="561572"/>
    <lineage>
        <taxon>Eukaryota</taxon>
        <taxon>Metazoa</taxon>
        <taxon>Ecdysozoa</taxon>
        <taxon>Arthropoda</taxon>
        <taxon>Hexapoda</taxon>
        <taxon>Insecta</taxon>
        <taxon>Pterygota</taxon>
        <taxon>Neoptera</taxon>
        <taxon>Endopterygota</taxon>
        <taxon>Hymenoptera</taxon>
        <taxon>Apocrita</taxon>
        <taxon>Aculeata</taxon>
        <taxon>Apoidea</taxon>
        <taxon>Anthophila</taxon>
        <taxon>Apidae</taxon>
        <taxon>Frieseomelitta</taxon>
    </lineage>
</organism>
<evidence type="ECO:0000313" key="1">
    <source>
        <dbReference type="EMBL" id="KAF3425964.1"/>
    </source>
</evidence>
<dbReference type="EMBL" id="WNWW01000347">
    <property type="protein sequence ID" value="KAF3425964.1"/>
    <property type="molecule type" value="Genomic_DNA"/>
</dbReference>